<evidence type="ECO:0000313" key="3">
    <source>
        <dbReference type="EMBL" id="RBM08298.1"/>
    </source>
</evidence>
<organism evidence="3 4">
    <name type="scientific">Novacetimonas cocois</name>
    <dbReference type="NCBI Taxonomy" id="1747507"/>
    <lineage>
        <taxon>Bacteria</taxon>
        <taxon>Pseudomonadati</taxon>
        <taxon>Pseudomonadota</taxon>
        <taxon>Alphaproteobacteria</taxon>
        <taxon>Acetobacterales</taxon>
        <taxon>Acetobacteraceae</taxon>
        <taxon>Novacetimonas</taxon>
    </lineage>
</organism>
<keyword evidence="3" id="KW-0808">Transferase</keyword>
<evidence type="ECO:0000313" key="4">
    <source>
        <dbReference type="Proteomes" id="UP000252680"/>
    </source>
</evidence>
<dbReference type="SUPFAM" id="SSF53697">
    <property type="entry name" value="SIS domain"/>
    <property type="match status" value="1"/>
</dbReference>
<dbReference type="Gene3D" id="3.40.50.10490">
    <property type="entry name" value="Glucose-6-phosphate isomerase like protein, domain 1"/>
    <property type="match status" value="2"/>
</dbReference>
<dbReference type="CDD" id="cd05009">
    <property type="entry name" value="SIS_GlmS_GlmD_2"/>
    <property type="match status" value="1"/>
</dbReference>
<dbReference type="Proteomes" id="UP000252680">
    <property type="component" value="Unassembled WGS sequence"/>
</dbReference>
<proteinExistence type="predicted"/>
<evidence type="ECO:0000256" key="1">
    <source>
        <dbReference type="ARBA" id="ARBA00022576"/>
    </source>
</evidence>
<dbReference type="AlphaFoldDB" id="A0A365YYB7"/>
<dbReference type="InterPro" id="IPR035490">
    <property type="entry name" value="GlmS/FrlB_SIS"/>
</dbReference>
<dbReference type="RefSeq" id="WP_113595417.1">
    <property type="nucleotide sequence ID" value="NZ_QEXL01000005.1"/>
</dbReference>
<dbReference type="GO" id="GO:1901135">
    <property type="term" value="P:carbohydrate derivative metabolic process"/>
    <property type="evidence" value="ECO:0007669"/>
    <property type="project" value="InterPro"/>
</dbReference>
<dbReference type="PANTHER" id="PTHR10937">
    <property type="entry name" value="GLUCOSAMINE--FRUCTOSE-6-PHOSPHATE AMINOTRANSFERASE, ISOMERIZING"/>
    <property type="match status" value="1"/>
</dbReference>
<keyword evidence="1 3" id="KW-0032">Aminotransferase</keyword>
<dbReference type="GO" id="GO:0008483">
    <property type="term" value="F:transaminase activity"/>
    <property type="evidence" value="ECO:0007669"/>
    <property type="project" value="UniProtKB-KW"/>
</dbReference>
<name>A0A365YYB7_9PROT</name>
<feature type="domain" description="SIS" evidence="2">
    <location>
        <begin position="15"/>
        <end position="160"/>
    </location>
</feature>
<accession>A0A365YYB7</accession>
<dbReference type="PROSITE" id="PS51464">
    <property type="entry name" value="SIS"/>
    <property type="match status" value="2"/>
</dbReference>
<dbReference type="PANTHER" id="PTHR10937:SF4">
    <property type="entry name" value="GLUCOSAMINE-6-PHOSPHATE DEAMINASE"/>
    <property type="match status" value="1"/>
</dbReference>
<reference evidence="3 4" key="1">
    <citation type="submission" date="2018-05" db="EMBL/GenBank/DDBJ databases">
        <title>Komagataeibacter cocois sp. nov., for a novel cellulose- producing strain isolated from coconut milk.</title>
        <authorList>
            <person name="Liu L."/>
            <person name="Wang Y."/>
            <person name="Liu S."/>
            <person name="Bi J."/>
            <person name="Chen H."/>
            <person name="Deng J."/>
            <person name="Zhang C."/>
            <person name="Hu Q."/>
            <person name="Li C."/>
        </authorList>
    </citation>
    <scope>NUCLEOTIDE SEQUENCE [LARGE SCALE GENOMIC DNA]</scope>
    <source>
        <strain evidence="3 4">WE7</strain>
    </source>
</reference>
<sequence length="332" mass="35551">MNATERGIREQFPLWDQVINEQVPPRVDAVHAVVGCGTSVHIADSIATTLNEHGVMARAVPGNEWTCRRGSYIPLRIAAHVLALSRSGESTETVAAAKASRAAGLQVTAFTCAPGSALCAQGDRVMVAETHPEEGIVMTASASLMLLMGLRYAGVEVDATTTRTARNLLDAADPHLDELISGRSHFVFLGSGALYGVAREGALKLQEMSLSQTEAHHPLEYRHGPISLIDEKSLVIFLYHPDTAEEEALLARELMDKGARVLGLGGPGTVELPIASPAAVRALICLPVLQLLGEYVARMRGLDTLAPRHLTKVVRIARRTPPSRHPQSGQPP</sequence>
<dbReference type="OrthoDB" id="9779207at2"/>
<dbReference type="Pfam" id="PF01380">
    <property type="entry name" value="SIS"/>
    <property type="match status" value="2"/>
</dbReference>
<dbReference type="InterPro" id="IPR046348">
    <property type="entry name" value="SIS_dom_sf"/>
</dbReference>
<keyword evidence="4" id="KW-1185">Reference proteome</keyword>
<comment type="caution">
    <text evidence="3">The sequence shown here is derived from an EMBL/GenBank/DDBJ whole genome shotgun (WGS) entry which is preliminary data.</text>
</comment>
<protein>
    <submittedName>
        <fullName evidence="3">Glucosamine-fructose-6-phosphate aminotransferase</fullName>
    </submittedName>
</protein>
<feature type="domain" description="SIS" evidence="2">
    <location>
        <begin position="176"/>
        <end position="307"/>
    </location>
</feature>
<evidence type="ECO:0000259" key="2">
    <source>
        <dbReference type="PROSITE" id="PS51464"/>
    </source>
</evidence>
<dbReference type="EMBL" id="QEXL01000005">
    <property type="protein sequence ID" value="RBM08298.1"/>
    <property type="molecule type" value="Genomic_DNA"/>
</dbReference>
<dbReference type="GO" id="GO:0097367">
    <property type="term" value="F:carbohydrate derivative binding"/>
    <property type="evidence" value="ECO:0007669"/>
    <property type="project" value="InterPro"/>
</dbReference>
<gene>
    <name evidence="3" type="ORF">NJLHNGOC_05170</name>
</gene>
<dbReference type="InterPro" id="IPR001347">
    <property type="entry name" value="SIS_dom"/>
</dbReference>